<dbReference type="EMBL" id="QJKJ01005050">
    <property type="protein sequence ID" value="RDX91708.1"/>
    <property type="molecule type" value="Genomic_DNA"/>
</dbReference>
<evidence type="ECO:0000313" key="1">
    <source>
        <dbReference type="EMBL" id="RDX91708.1"/>
    </source>
</evidence>
<name>A0A371GMD0_MUCPR</name>
<accession>A0A371GMD0</accession>
<evidence type="ECO:0000313" key="2">
    <source>
        <dbReference type="Proteomes" id="UP000257109"/>
    </source>
</evidence>
<comment type="caution">
    <text evidence="1">The sequence shown here is derived from an EMBL/GenBank/DDBJ whole genome shotgun (WGS) entry which is preliminary data.</text>
</comment>
<feature type="non-terminal residue" evidence="1">
    <location>
        <position position="1"/>
    </location>
</feature>
<protein>
    <submittedName>
        <fullName evidence="1">Uncharacterized protein</fullName>
    </submittedName>
</protein>
<gene>
    <name evidence="1" type="ORF">CR513_26270</name>
</gene>
<dbReference type="AlphaFoldDB" id="A0A371GMD0"/>
<dbReference type="Proteomes" id="UP000257109">
    <property type="component" value="Unassembled WGS sequence"/>
</dbReference>
<organism evidence="1 2">
    <name type="scientific">Mucuna pruriens</name>
    <name type="common">Velvet bean</name>
    <name type="synonym">Dolichos pruriens</name>
    <dbReference type="NCBI Taxonomy" id="157652"/>
    <lineage>
        <taxon>Eukaryota</taxon>
        <taxon>Viridiplantae</taxon>
        <taxon>Streptophyta</taxon>
        <taxon>Embryophyta</taxon>
        <taxon>Tracheophyta</taxon>
        <taxon>Spermatophyta</taxon>
        <taxon>Magnoliopsida</taxon>
        <taxon>eudicotyledons</taxon>
        <taxon>Gunneridae</taxon>
        <taxon>Pentapetalae</taxon>
        <taxon>rosids</taxon>
        <taxon>fabids</taxon>
        <taxon>Fabales</taxon>
        <taxon>Fabaceae</taxon>
        <taxon>Papilionoideae</taxon>
        <taxon>50 kb inversion clade</taxon>
        <taxon>NPAAA clade</taxon>
        <taxon>indigoferoid/millettioid clade</taxon>
        <taxon>Phaseoleae</taxon>
        <taxon>Mucuna</taxon>
    </lineage>
</organism>
<dbReference type="OrthoDB" id="998461at2759"/>
<reference evidence="1" key="1">
    <citation type="submission" date="2018-05" db="EMBL/GenBank/DDBJ databases">
        <title>Draft genome of Mucuna pruriens seed.</title>
        <authorList>
            <person name="Nnadi N.E."/>
            <person name="Vos R."/>
            <person name="Hasami M.H."/>
            <person name="Devisetty U.K."/>
            <person name="Aguiy J.C."/>
        </authorList>
    </citation>
    <scope>NUCLEOTIDE SEQUENCE [LARGE SCALE GENOMIC DNA]</scope>
    <source>
        <strain evidence="1">JCA_2017</strain>
    </source>
</reference>
<keyword evidence="2" id="KW-1185">Reference proteome</keyword>
<proteinExistence type="predicted"/>
<sequence>MNTYYKLYGKEKVLEQIGGNKGSTHMWVNQTTSNKENPLESCALTMKGSYNVEDDWSCYRAGWIILLITYIVNEQPHKLGQLLKFDFIINVLDIHCLIMFPYLFTKESIKSFNCDVYQFSKHHCAIFSPNNNKSLVPLDLIHSDV</sequence>